<protein>
    <submittedName>
        <fullName evidence="2">Uncharacterized protein</fullName>
    </submittedName>
</protein>
<feature type="region of interest" description="Disordered" evidence="1">
    <location>
        <begin position="13"/>
        <end position="36"/>
    </location>
</feature>
<accession>A0A8J7PER4</accession>
<name>A0A8J7PER4_9BACT</name>
<dbReference type="AlphaFoldDB" id="A0A8J7PER4"/>
<organism evidence="2 3">
    <name type="scientific">Candidatus Obscuribacter phosphatis</name>
    <dbReference type="NCBI Taxonomy" id="1906157"/>
    <lineage>
        <taxon>Bacteria</taxon>
        <taxon>Bacillati</taxon>
        <taxon>Candidatus Melainabacteria</taxon>
        <taxon>Candidatus Obscuribacterales</taxon>
        <taxon>Candidatus Obscuribacteraceae</taxon>
        <taxon>Candidatus Obscuribacter</taxon>
    </lineage>
</organism>
<evidence type="ECO:0000256" key="1">
    <source>
        <dbReference type="SAM" id="MobiDB-lite"/>
    </source>
</evidence>
<sequence>MSKLNLSLKIGKTKIATATGNSGHTTSTVRGEGKEDFPFPSIDVLVEKSVKRAAKKAKTRKPRQKKVETTGADKSGKPEGVSSLLPDLSSLKVNQVVPTGQTRETYTDGQVMLKGADGLQELMIKRQFDALYEARFGEMHAAVNWARANMADKYQKAIDSLDKQLTKLEDSYRQALPQVIDELKKQNPGAPINAVVQKAIEVLDEELSQIIYILKVYTDCFQQLRDGKHTSLLNAVTFFFEQSHKLYWGGDLHVDGGTSPVDAGTERIGDVFLGRVTEMGLATIPGSRGPVGAHAVQIPYEMLDFIPINLPLFGHEARHNVFHDVVGLEQELTAAVGKAVLAAHKAGTLKFNTDTIKLGKQEVPTEQLMAKLYTDWLSEIDADLVGGVLFDGPAFGENMVMSFPAMMIRDGRVSEKVNLLRTGSGYELKKLRNGSVALVFEEHPVDYVRVHIVAAALDEIGFPDSARKLRELADFAVGDELPTKITFRQMGAKPGAGMVIELPVDDVIAVAPVVAKAIIRTPLKAHGGKSCGDLVMWTKKRQDKVEALTEILVKDSSELPTDKGDIHAPYIGAAATLAYLKLVREMKMEPADAALMVSKNALAMLEKLSKQAVKTA</sequence>
<feature type="region of interest" description="Disordered" evidence="1">
    <location>
        <begin position="52"/>
        <end position="85"/>
    </location>
</feature>
<dbReference type="EMBL" id="JAFLCK010000030">
    <property type="protein sequence ID" value="MBN8662066.1"/>
    <property type="molecule type" value="Genomic_DNA"/>
</dbReference>
<evidence type="ECO:0000313" key="3">
    <source>
        <dbReference type="Proteomes" id="UP000664277"/>
    </source>
</evidence>
<proteinExistence type="predicted"/>
<evidence type="ECO:0000313" key="2">
    <source>
        <dbReference type="EMBL" id="MBN8662066.1"/>
    </source>
</evidence>
<feature type="compositionally biased region" description="Polar residues" evidence="1">
    <location>
        <begin position="16"/>
        <end position="29"/>
    </location>
</feature>
<gene>
    <name evidence="2" type="ORF">J0M35_16990</name>
</gene>
<comment type="caution">
    <text evidence="2">The sequence shown here is derived from an EMBL/GenBank/DDBJ whole genome shotgun (WGS) entry which is preliminary data.</text>
</comment>
<reference evidence="2" key="1">
    <citation type="submission" date="2021-02" db="EMBL/GenBank/DDBJ databases">
        <title>Genome-Resolved Metagenomics of a Microbial Community Performing Photosynthetic Biological Nutrient Removal.</title>
        <authorList>
            <person name="Mcdaniel E.A."/>
        </authorList>
    </citation>
    <scope>NUCLEOTIDE SEQUENCE</scope>
    <source>
        <strain evidence="2">UWPOB_OBS1</strain>
    </source>
</reference>
<dbReference type="Proteomes" id="UP000664277">
    <property type="component" value="Unassembled WGS sequence"/>
</dbReference>
<feature type="compositionally biased region" description="Basic residues" evidence="1">
    <location>
        <begin position="52"/>
        <end position="64"/>
    </location>
</feature>